<keyword evidence="2" id="KW-0695">RNA-directed DNA polymerase</keyword>
<organism evidence="2">
    <name type="scientific">Tanacetum cinerariifolium</name>
    <name type="common">Dalmatian daisy</name>
    <name type="synonym">Chrysanthemum cinerariifolium</name>
    <dbReference type="NCBI Taxonomy" id="118510"/>
    <lineage>
        <taxon>Eukaryota</taxon>
        <taxon>Viridiplantae</taxon>
        <taxon>Streptophyta</taxon>
        <taxon>Embryophyta</taxon>
        <taxon>Tracheophyta</taxon>
        <taxon>Spermatophyta</taxon>
        <taxon>Magnoliopsida</taxon>
        <taxon>eudicotyledons</taxon>
        <taxon>Gunneridae</taxon>
        <taxon>Pentapetalae</taxon>
        <taxon>asterids</taxon>
        <taxon>campanulids</taxon>
        <taxon>Asterales</taxon>
        <taxon>Asteraceae</taxon>
        <taxon>Asteroideae</taxon>
        <taxon>Anthemideae</taxon>
        <taxon>Anthemidinae</taxon>
        <taxon>Tanacetum</taxon>
    </lineage>
</organism>
<proteinExistence type="predicted"/>
<reference evidence="2" key="1">
    <citation type="journal article" date="2019" name="Sci. Rep.">
        <title>Draft genome of Tanacetum cinerariifolium, the natural source of mosquito coil.</title>
        <authorList>
            <person name="Yamashiro T."/>
            <person name="Shiraishi A."/>
            <person name="Satake H."/>
            <person name="Nakayama K."/>
        </authorList>
    </citation>
    <scope>NUCLEOTIDE SEQUENCE</scope>
</reference>
<dbReference type="PANTHER" id="PTHR33223">
    <property type="entry name" value="CCHC-TYPE DOMAIN-CONTAINING PROTEIN"/>
    <property type="match status" value="1"/>
</dbReference>
<feature type="domain" description="Retrotransposon gag" evidence="1">
    <location>
        <begin position="7"/>
        <end position="99"/>
    </location>
</feature>
<dbReference type="InterPro" id="IPR005162">
    <property type="entry name" value="Retrotrans_gag_dom"/>
</dbReference>
<sequence>EAVMLRTFSFLLSGEAKTWMSELDERTITMWNELKEAFISRYFSLVKFKRLLNKIHSFHQLANESLVDAWFQLKEMLRIYYRYGLTKSTIIQIFYHGLDDPTQEIIDAKGIILYKTPNEAFKILEDKVLLKLDFSGDSQNNPKSKNVVFTGGSNINTDHIILMEKFKDLATKIDSEFLIITKELKERMRPWISRRISRSKLQKCALLSKSLPKPNENDKGNVKFIKENVIQPIPTISPSLNDSTMHILYTNVNSFVDDVLLNHVGDNELNSMDDVGTRKMTKKNDNGMPKELNKEWKMNEKVVPHNKEVYHYLWYSTEIPHLKRIIKES</sequence>
<dbReference type="Pfam" id="PF03732">
    <property type="entry name" value="Retrotrans_gag"/>
    <property type="match status" value="1"/>
</dbReference>
<name>A0A699I496_TANCI</name>
<feature type="non-terminal residue" evidence="2">
    <location>
        <position position="1"/>
    </location>
</feature>
<dbReference type="AlphaFoldDB" id="A0A699I496"/>
<evidence type="ECO:0000313" key="2">
    <source>
        <dbReference type="EMBL" id="GEZ14256.1"/>
    </source>
</evidence>
<keyword evidence="2" id="KW-0808">Transferase</keyword>
<evidence type="ECO:0000259" key="1">
    <source>
        <dbReference type="Pfam" id="PF03732"/>
    </source>
</evidence>
<accession>A0A699I496</accession>
<dbReference type="PANTHER" id="PTHR33223:SF6">
    <property type="entry name" value="CCHC-TYPE DOMAIN-CONTAINING PROTEIN"/>
    <property type="match status" value="1"/>
</dbReference>
<protein>
    <submittedName>
        <fullName evidence="2">Reverse transcriptase domain-containing protein</fullName>
    </submittedName>
</protein>
<dbReference type="EMBL" id="BKCJ010245308">
    <property type="protein sequence ID" value="GEZ14256.1"/>
    <property type="molecule type" value="Genomic_DNA"/>
</dbReference>
<dbReference type="GO" id="GO:0003964">
    <property type="term" value="F:RNA-directed DNA polymerase activity"/>
    <property type="evidence" value="ECO:0007669"/>
    <property type="project" value="UniProtKB-KW"/>
</dbReference>
<comment type="caution">
    <text evidence="2">The sequence shown here is derived from an EMBL/GenBank/DDBJ whole genome shotgun (WGS) entry which is preliminary data.</text>
</comment>
<keyword evidence="2" id="KW-0548">Nucleotidyltransferase</keyword>
<gene>
    <name evidence="2" type="ORF">Tci_486229</name>
</gene>